<dbReference type="Pfam" id="PF00155">
    <property type="entry name" value="Aminotran_1_2"/>
    <property type="match status" value="1"/>
</dbReference>
<name>A0A1C3WZY9_9HYPH</name>
<reference evidence="3" key="1">
    <citation type="submission" date="2016-08" db="EMBL/GenBank/DDBJ databases">
        <authorList>
            <person name="Varghese N."/>
            <person name="Submissions Spin"/>
        </authorList>
    </citation>
    <scope>NUCLEOTIDE SEQUENCE [LARGE SCALE GENOMIC DNA]</scope>
    <source>
        <strain evidence="3">HAMBI 2971</strain>
    </source>
</reference>
<feature type="domain" description="Aminotransferase class I/classII large" evidence="1">
    <location>
        <begin position="50"/>
        <end position="377"/>
    </location>
</feature>
<dbReference type="STRING" id="411945.GA0061102_104931"/>
<dbReference type="PANTHER" id="PTHR46577">
    <property type="entry name" value="HTH-TYPE TRANSCRIPTIONAL REGULATORY PROTEIN GABR"/>
    <property type="match status" value="1"/>
</dbReference>
<dbReference type="InterPro" id="IPR015421">
    <property type="entry name" value="PyrdxlP-dep_Trfase_major"/>
</dbReference>
<dbReference type="RefSeq" id="WP_159432217.1">
    <property type="nucleotide sequence ID" value="NZ_FMAH01000049.1"/>
</dbReference>
<dbReference type="AlphaFoldDB" id="A0A1C3WZY9"/>
<evidence type="ECO:0000313" key="2">
    <source>
        <dbReference type="EMBL" id="SCB45597.1"/>
    </source>
</evidence>
<keyword evidence="2" id="KW-0808">Transferase</keyword>
<keyword evidence="2" id="KW-0032">Aminotransferase</keyword>
<proteinExistence type="predicted"/>
<dbReference type="SUPFAM" id="SSF53383">
    <property type="entry name" value="PLP-dependent transferases"/>
    <property type="match status" value="1"/>
</dbReference>
<dbReference type="GO" id="GO:0030170">
    <property type="term" value="F:pyridoxal phosphate binding"/>
    <property type="evidence" value="ECO:0007669"/>
    <property type="project" value="InterPro"/>
</dbReference>
<organism evidence="2 3">
    <name type="scientific">Rhizobium miluonense</name>
    <dbReference type="NCBI Taxonomy" id="411945"/>
    <lineage>
        <taxon>Bacteria</taxon>
        <taxon>Pseudomonadati</taxon>
        <taxon>Pseudomonadota</taxon>
        <taxon>Alphaproteobacteria</taxon>
        <taxon>Hyphomicrobiales</taxon>
        <taxon>Rhizobiaceae</taxon>
        <taxon>Rhizobium/Agrobacterium group</taxon>
        <taxon>Rhizobium</taxon>
    </lineage>
</organism>
<dbReference type="GO" id="GO:0008483">
    <property type="term" value="F:transaminase activity"/>
    <property type="evidence" value="ECO:0007669"/>
    <property type="project" value="UniProtKB-KW"/>
</dbReference>
<dbReference type="InterPro" id="IPR015424">
    <property type="entry name" value="PyrdxlP-dep_Trfase"/>
</dbReference>
<accession>A0A1C3WZY9</accession>
<sequence>MNIQSTNRPVERLEQHYIPPHGLLNMSGNLPPQVPHVFDAEYRAAMEVMMADHSPMSLIGAHQFRGVFRDRAAGSQFVHLRLPEAPDPSRVIVTNGVQSALNILITNIVGTGGVLAVEEFTYPTIRNIAALLNIKVCSVAMDEEGMLPDAFETVCRNHRPSALYAQPTMHNPTTAVMSIERRKEMAEIARKYGVAIFEDDIYSLLPTDLPPPLSTYAPGLSWYVLGTAKSMAPAFKIAYLIAPSAKAATRYFWPGDRATYWMAAPINSLMLSQLVSSGGASRIIDAVRAETAIRQAMVSERLAGASYRAQPDGLQVWLTLPDRLPKKEFAAKLADRGISISTADGYYFGDGESPNNIRFGTGTPPTRAEFERGLEAITQVYRL</sequence>
<dbReference type="CDD" id="cd00609">
    <property type="entry name" value="AAT_like"/>
    <property type="match status" value="1"/>
</dbReference>
<evidence type="ECO:0000313" key="3">
    <source>
        <dbReference type="Proteomes" id="UP000199435"/>
    </source>
</evidence>
<evidence type="ECO:0000259" key="1">
    <source>
        <dbReference type="Pfam" id="PF00155"/>
    </source>
</evidence>
<dbReference type="EMBL" id="FMAH01000049">
    <property type="protein sequence ID" value="SCB45597.1"/>
    <property type="molecule type" value="Genomic_DNA"/>
</dbReference>
<dbReference type="InterPro" id="IPR004839">
    <property type="entry name" value="Aminotransferase_I/II_large"/>
</dbReference>
<dbReference type="GO" id="GO:0003677">
    <property type="term" value="F:DNA binding"/>
    <property type="evidence" value="ECO:0007669"/>
    <property type="project" value="UniProtKB-KW"/>
</dbReference>
<keyword evidence="2" id="KW-0238">DNA-binding</keyword>
<dbReference type="Proteomes" id="UP000199435">
    <property type="component" value="Unassembled WGS sequence"/>
</dbReference>
<dbReference type="Gene3D" id="3.40.640.10">
    <property type="entry name" value="Type I PLP-dependent aspartate aminotransferase-like (Major domain)"/>
    <property type="match status" value="1"/>
</dbReference>
<dbReference type="PANTHER" id="PTHR46577:SF1">
    <property type="entry name" value="HTH-TYPE TRANSCRIPTIONAL REGULATORY PROTEIN GABR"/>
    <property type="match status" value="1"/>
</dbReference>
<dbReference type="InterPro" id="IPR051446">
    <property type="entry name" value="HTH_trans_reg/aminotransferase"/>
</dbReference>
<protein>
    <submittedName>
        <fullName evidence="2">DNA-binding transcriptional regulator, MocR family, contains an aminotransferase domain</fullName>
    </submittedName>
</protein>
<keyword evidence="3" id="KW-1185">Reference proteome</keyword>
<dbReference type="OrthoDB" id="9804020at2"/>
<gene>
    <name evidence="2" type="ORF">GA0061102_104931</name>
</gene>